<dbReference type="GO" id="GO:0015297">
    <property type="term" value="F:antiporter activity"/>
    <property type="evidence" value="ECO:0007669"/>
    <property type="project" value="UniProtKB-KW"/>
</dbReference>
<dbReference type="InterPro" id="IPR048279">
    <property type="entry name" value="MdtK-like"/>
</dbReference>
<evidence type="ECO:0000256" key="2">
    <source>
        <dbReference type="ARBA" id="ARBA00022448"/>
    </source>
</evidence>
<feature type="transmembrane region" description="Helical" evidence="10">
    <location>
        <begin position="171"/>
        <end position="192"/>
    </location>
</feature>
<keyword evidence="8 10" id="KW-0472">Membrane</keyword>
<feature type="transmembrane region" description="Helical" evidence="10">
    <location>
        <begin position="365"/>
        <end position="389"/>
    </location>
</feature>
<evidence type="ECO:0000256" key="6">
    <source>
        <dbReference type="ARBA" id="ARBA00022989"/>
    </source>
</evidence>
<dbReference type="STRING" id="888061.AXF15_09585"/>
<feature type="transmembrane region" description="Helical" evidence="10">
    <location>
        <begin position="425"/>
        <end position="444"/>
    </location>
</feature>
<dbReference type="PIRSF" id="PIRSF006603">
    <property type="entry name" value="DinF"/>
    <property type="match status" value="1"/>
</dbReference>
<dbReference type="OrthoDB" id="9776324at2"/>
<keyword evidence="3" id="KW-0050">Antiport</keyword>
<accession>A0A0X8JR06</accession>
<keyword evidence="4" id="KW-1003">Cell membrane</keyword>
<feature type="transmembrane region" description="Helical" evidence="10">
    <location>
        <begin position="199"/>
        <end position="219"/>
    </location>
</feature>
<dbReference type="EMBL" id="CP014230">
    <property type="protein sequence ID" value="AMD93324.1"/>
    <property type="molecule type" value="Genomic_DNA"/>
</dbReference>
<feature type="transmembrane region" description="Helical" evidence="10">
    <location>
        <begin position="324"/>
        <end position="345"/>
    </location>
</feature>
<dbReference type="PANTHER" id="PTHR43298">
    <property type="entry name" value="MULTIDRUG RESISTANCE PROTEIN NORM-RELATED"/>
    <property type="match status" value="1"/>
</dbReference>
<dbReference type="PANTHER" id="PTHR43298:SF2">
    <property type="entry name" value="FMN_FAD EXPORTER YEEO-RELATED"/>
    <property type="match status" value="1"/>
</dbReference>
<dbReference type="GO" id="GO:0042910">
    <property type="term" value="F:xenobiotic transmembrane transporter activity"/>
    <property type="evidence" value="ECO:0007669"/>
    <property type="project" value="InterPro"/>
</dbReference>
<reference evidence="12" key="1">
    <citation type="submission" date="2016-02" db="EMBL/GenBank/DDBJ databases">
        <authorList>
            <person name="Holder M.E."/>
            <person name="Ajami N.J."/>
            <person name="Petrosino J.F."/>
        </authorList>
    </citation>
    <scope>NUCLEOTIDE SEQUENCE [LARGE SCALE GENOMIC DNA]</scope>
    <source>
        <strain evidence="12">DSM 12838</strain>
    </source>
</reference>
<evidence type="ECO:0000256" key="8">
    <source>
        <dbReference type="ARBA" id="ARBA00023136"/>
    </source>
</evidence>
<organism evidence="11 12">
    <name type="scientific">Desulfomicrobium orale DSM 12838</name>
    <dbReference type="NCBI Taxonomy" id="888061"/>
    <lineage>
        <taxon>Bacteria</taxon>
        <taxon>Pseudomonadati</taxon>
        <taxon>Thermodesulfobacteriota</taxon>
        <taxon>Desulfovibrionia</taxon>
        <taxon>Desulfovibrionales</taxon>
        <taxon>Desulfomicrobiaceae</taxon>
        <taxon>Desulfomicrobium</taxon>
    </lineage>
</organism>
<proteinExistence type="predicted"/>
<dbReference type="GO" id="GO:0006811">
    <property type="term" value="P:monoatomic ion transport"/>
    <property type="evidence" value="ECO:0007669"/>
    <property type="project" value="UniProtKB-KW"/>
</dbReference>
<feature type="transmembrane region" description="Helical" evidence="10">
    <location>
        <begin position="133"/>
        <end position="151"/>
    </location>
</feature>
<evidence type="ECO:0000256" key="3">
    <source>
        <dbReference type="ARBA" id="ARBA00022449"/>
    </source>
</evidence>
<dbReference type="InterPro" id="IPR002528">
    <property type="entry name" value="MATE_fam"/>
</dbReference>
<evidence type="ECO:0000256" key="7">
    <source>
        <dbReference type="ARBA" id="ARBA00023065"/>
    </source>
</evidence>
<feature type="transmembrane region" description="Helical" evidence="10">
    <location>
        <begin position="26"/>
        <end position="44"/>
    </location>
</feature>
<dbReference type="KEGG" id="doa:AXF15_09585"/>
<evidence type="ECO:0000256" key="4">
    <source>
        <dbReference type="ARBA" id="ARBA00022475"/>
    </source>
</evidence>
<feature type="transmembrane region" description="Helical" evidence="10">
    <location>
        <begin position="56"/>
        <end position="79"/>
    </location>
</feature>
<gene>
    <name evidence="11" type="ORF">AXF15_09585</name>
</gene>
<feature type="transmembrane region" description="Helical" evidence="10">
    <location>
        <begin position="99"/>
        <end position="121"/>
    </location>
</feature>
<sequence>MPETDFDRRMAAAPYAAIWDLTWPQVAMMMCHFLIGFADVWVAGRIDRETQACMGVMSQAMFFFMVVAVALANGSVAAISQSSGAGLPGRIKRFVGLSMGLGVITSFIIFAVGLSFDHVFLRLLKIPAEVMPVAAYLLQISLYLMPAYYLFTISNAFFRAQKSVTVPLYSMVLVTIVNTAGDLGLGLGMWGLPDLGYKGIAWATFASVLLGTVFNIVMMVRCGLLSARSLAPWRWVRLALPYLLRVAWPAGLMQLVWHSAYMVLYAITASLPHGSVIAMAGMSAGIRIEALLFLPGIAFNFTASILAGHYLGQGRKDMAKHMGYRIMAVGVAAISIISALLWLVIEPVIAFVAPDPEVQAEAIRYLAWNMAATPPLLAAMILGGAFVGAGATMYQAVIFGSAAWLVRVPLAYLLGHVVLQSAQGVWMAMFVSVLVQCATMLYFYHCRDWYRFTLRKSRRTA</sequence>
<dbReference type="Proteomes" id="UP000063964">
    <property type="component" value="Chromosome"/>
</dbReference>
<dbReference type="CDD" id="cd13137">
    <property type="entry name" value="MATE_NorM_like"/>
    <property type="match status" value="1"/>
</dbReference>
<dbReference type="NCBIfam" id="TIGR00797">
    <property type="entry name" value="matE"/>
    <property type="match status" value="1"/>
</dbReference>
<evidence type="ECO:0000313" key="11">
    <source>
        <dbReference type="EMBL" id="AMD93324.1"/>
    </source>
</evidence>
<feature type="transmembrane region" description="Helical" evidence="10">
    <location>
        <begin position="396"/>
        <end position="419"/>
    </location>
</feature>
<keyword evidence="2" id="KW-0813">Transport</keyword>
<dbReference type="GO" id="GO:0005886">
    <property type="term" value="C:plasma membrane"/>
    <property type="evidence" value="ECO:0007669"/>
    <property type="project" value="UniProtKB-SubCell"/>
</dbReference>
<keyword evidence="12" id="KW-1185">Reference proteome</keyword>
<evidence type="ECO:0000256" key="10">
    <source>
        <dbReference type="SAM" id="Phobius"/>
    </source>
</evidence>
<keyword evidence="5 10" id="KW-0812">Transmembrane</keyword>
<dbReference type="Pfam" id="PF01554">
    <property type="entry name" value="MatE"/>
    <property type="match status" value="2"/>
</dbReference>
<name>A0A0X8JR06_9BACT</name>
<dbReference type="AlphaFoldDB" id="A0A0X8JR06"/>
<keyword evidence="6 10" id="KW-1133">Transmembrane helix</keyword>
<dbReference type="InterPro" id="IPR050222">
    <property type="entry name" value="MATE_MdtK"/>
</dbReference>
<evidence type="ECO:0000256" key="1">
    <source>
        <dbReference type="ARBA" id="ARBA00004651"/>
    </source>
</evidence>
<evidence type="ECO:0000256" key="9">
    <source>
        <dbReference type="ARBA" id="ARBA00031636"/>
    </source>
</evidence>
<keyword evidence="7" id="KW-0406">Ion transport</keyword>
<feature type="transmembrane region" description="Helical" evidence="10">
    <location>
        <begin position="292"/>
        <end position="312"/>
    </location>
</feature>
<evidence type="ECO:0000256" key="5">
    <source>
        <dbReference type="ARBA" id="ARBA00022692"/>
    </source>
</evidence>
<comment type="subcellular location">
    <subcellularLocation>
        <location evidence="1">Cell membrane</location>
        <topology evidence="1">Multi-pass membrane protein</topology>
    </subcellularLocation>
</comment>
<evidence type="ECO:0000313" key="12">
    <source>
        <dbReference type="Proteomes" id="UP000063964"/>
    </source>
</evidence>
<dbReference type="RefSeq" id="WP_066606583.1">
    <property type="nucleotide sequence ID" value="NZ_CP014230.1"/>
</dbReference>
<feature type="transmembrane region" description="Helical" evidence="10">
    <location>
        <begin position="239"/>
        <end position="257"/>
    </location>
</feature>
<protein>
    <recommendedName>
        <fullName evidence="9">Multidrug-efflux transporter</fullName>
    </recommendedName>
</protein>